<dbReference type="KEGG" id="tet:TTHERM_00701210"/>
<dbReference type="InParanoid" id="Q22LM8"/>
<feature type="transmembrane region" description="Helical" evidence="1">
    <location>
        <begin position="206"/>
        <end position="234"/>
    </location>
</feature>
<gene>
    <name evidence="2" type="ORF">TTHERM_00701210</name>
</gene>
<reference evidence="3" key="1">
    <citation type="journal article" date="2006" name="PLoS Biol.">
        <title>Macronuclear genome sequence of the ciliate Tetrahymena thermophila, a model eukaryote.</title>
        <authorList>
            <person name="Eisen J.A."/>
            <person name="Coyne R.S."/>
            <person name="Wu M."/>
            <person name="Wu D."/>
            <person name="Thiagarajan M."/>
            <person name="Wortman J.R."/>
            <person name="Badger J.H."/>
            <person name="Ren Q."/>
            <person name="Amedeo P."/>
            <person name="Jones K.M."/>
            <person name="Tallon L.J."/>
            <person name="Delcher A.L."/>
            <person name="Salzberg S.L."/>
            <person name="Silva J.C."/>
            <person name="Haas B.J."/>
            <person name="Majoros W.H."/>
            <person name="Farzad M."/>
            <person name="Carlton J.M."/>
            <person name="Smith R.K. Jr."/>
            <person name="Garg J."/>
            <person name="Pearlman R.E."/>
            <person name="Karrer K.M."/>
            <person name="Sun L."/>
            <person name="Manning G."/>
            <person name="Elde N.C."/>
            <person name="Turkewitz A.P."/>
            <person name="Asai D.J."/>
            <person name="Wilkes D.E."/>
            <person name="Wang Y."/>
            <person name="Cai H."/>
            <person name="Collins K."/>
            <person name="Stewart B.A."/>
            <person name="Lee S.R."/>
            <person name="Wilamowska K."/>
            <person name="Weinberg Z."/>
            <person name="Ruzzo W.L."/>
            <person name="Wloga D."/>
            <person name="Gaertig J."/>
            <person name="Frankel J."/>
            <person name="Tsao C.-C."/>
            <person name="Gorovsky M.A."/>
            <person name="Keeling P.J."/>
            <person name="Waller R.F."/>
            <person name="Patron N.J."/>
            <person name="Cherry J.M."/>
            <person name="Stover N.A."/>
            <person name="Krieger C.J."/>
            <person name="del Toro C."/>
            <person name="Ryder H.F."/>
            <person name="Williamson S.C."/>
            <person name="Barbeau R.A."/>
            <person name="Hamilton E.P."/>
            <person name="Orias E."/>
        </authorList>
    </citation>
    <scope>NUCLEOTIDE SEQUENCE [LARGE SCALE GENOMIC DNA]</scope>
    <source>
        <strain evidence="3">SB210</strain>
    </source>
</reference>
<name>Q22LM8_TETTS</name>
<feature type="transmembrane region" description="Helical" evidence="1">
    <location>
        <begin position="51"/>
        <end position="73"/>
    </location>
</feature>
<sequence>MDQHKDFIHRKLAELSDLKQKKKKNPIYNENQDEDIIRAKINRVLNGPKHIVNIIMIIINIFGLALCACQIYNRCLNLDYIILIIYFVLACGPQIYLLINKRFPSKLIGLSYLMYSIFYLAGAVIIILFFVQGIESIICQYEVCHQYYGGSWIKNNYRESESLCYQNPSKQNLKQRILDILTEYQNYPQVQQYQLDDIALIQFTSFYVFFNVLIITKLIYSAYLIICYIMILTYKKKHKQIFKKMKKDINKNNLKYNFPQY</sequence>
<feature type="transmembrane region" description="Helical" evidence="1">
    <location>
        <begin position="79"/>
        <end position="99"/>
    </location>
</feature>
<dbReference type="EMBL" id="GG662861">
    <property type="protein sequence ID" value="EAR86238.2"/>
    <property type="molecule type" value="Genomic_DNA"/>
</dbReference>
<organism evidence="2 3">
    <name type="scientific">Tetrahymena thermophila (strain SB210)</name>
    <dbReference type="NCBI Taxonomy" id="312017"/>
    <lineage>
        <taxon>Eukaryota</taxon>
        <taxon>Sar</taxon>
        <taxon>Alveolata</taxon>
        <taxon>Ciliophora</taxon>
        <taxon>Intramacronucleata</taxon>
        <taxon>Oligohymenophorea</taxon>
        <taxon>Hymenostomatida</taxon>
        <taxon>Tetrahymenina</taxon>
        <taxon>Tetrahymenidae</taxon>
        <taxon>Tetrahymena</taxon>
    </lineage>
</organism>
<feature type="transmembrane region" description="Helical" evidence="1">
    <location>
        <begin position="111"/>
        <end position="131"/>
    </location>
</feature>
<evidence type="ECO:0000256" key="1">
    <source>
        <dbReference type="SAM" id="Phobius"/>
    </source>
</evidence>
<dbReference type="HOGENOM" id="CLU_1108969_0_0_1"/>
<keyword evidence="3" id="KW-1185">Reference proteome</keyword>
<dbReference type="Proteomes" id="UP000009168">
    <property type="component" value="Unassembled WGS sequence"/>
</dbReference>
<accession>Q22LM8</accession>
<proteinExistence type="predicted"/>
<evidence type="ECO:0000313" key="3">
    <source>
        <dbReference type="Proteomes" id="UP000009168"/>
    </source>
</evidence>
<dbReference type="AlphaFoldDB" id="Q22LM8"/>
<evidence type="ECO:0000313" key="2">
    <source>
        <dbReference type="EMBL" id="EAR86238.2"/>
    </source>
</evidence>
<keyword evidence="1 2" id="KW-0812">Transmembrane</keyword>
<keyword evidence="1" id="KW-1133">Transmembrane helix</keyword>
<dbReference type="GeneID" id="7837908"/>
<keyword evidence="1" id="KW-0472">Membrane</keyword>
<protein>
    <submittedName>
        <fullName evidence="2">Transmembrane protein, putative</fullName>
    </submittedName>
</protein>
<dbReference type="RefSeq" id="XP_976833.2">
    <property type="nucleotide sequence ID" value="XM_971740.2"/>
</dbReference>